<protein>
    <submittedName>
        <fullName evidence="10">Uncharacterized protein</fullName>
    </submittedName>
</protein>
<dbReference type="AlphaFoldDB" id="A0AAV5KKM3"/>
<dbReference type="PANTHER" id="PTHR33228:SF76">
    <property type="entry name" value="PROTEIN GLUTAMINE DUMPER 7"/>
    <property type="match status" value="1"/>
</dbReference>
<keyword evidence="4 9" id="KW-0812">Transmembrane</keyword>
<evidence type="ECO:0000313" key="10">
    <source>
        <dbReference type="EMBL" id="GKV25149.1"/>
    </source>
</evidence>
<dbReference type="GO" id="GO:0080143">
    <property type="term" value="P:regulation of amino acid export"/>
    <property type="evidence" value="ECO:0007669"/>
    <property type="project" value="InterPro"/>
</dbReference>
<dbReference type="GO" id="GO:0016020">
    <property type="term" value="C:membrane"/>
    <property type="evidence" value="ECO:0007669"/>
    <property type="project" value="UniProtKB-SubCell"/>
</dbReference>
<keyword evidence="11" id="KW-1185">Reference proteome</keyword>
<evidence type="ECO:0000313" key="11">
    <source>
        <dbReference type="Proteomes" id="UP001054252"/>
    </source>
</evidence>
<gene>
    <name evidence="10" type="ORF">SLEP1_g34631</name>
</gene>
<feature type="transmembrane region" description="Helical" evidence="9">
    <location>
        <begin position="51"/>
        <end position="73"/>
    </location>
</feature>
<organism evidence="10 11">
    <name type="scientific">Rubroshorea leprosula</name>
    <dbReference type="NCBI Taxonomy" id="152421"/>
    <lineage>
        <taxon>Eukaryota</taxon>
        <taxon>Viridiplantae</taxon>
        <taxon>Streptophyta</taxon>
        <taxon>Embryophyta</taxon>
        <taxon>Tracheophyta</taxon>
        <taxon>Spermatophyta</taxon>
        <taxon>Magnoliopsida</taxon>
        <taxon>eudicotyledons</taxon>
        <taxon>Gunneridae</taxon>
        <taxon>Pentapetalae</taxon>
        <taxon>rosids</taxon>
        <taxon>malvids</taxon>
        <taxon>Malvales</taxon>
        <taxon>Dipterocarpaceae</taxon>
        <taxon>Rubroshorea</taxon>
    </lineage>
</organism>
<comment type="similarity">
    <text evidence="2">Belongs to the GLUTAMINE DUMPER 1 (TC 9.B.60) family.</text>
</comment>
<accession>A0AAV5KKM3</accession>
<evidence type="ECO:0000256" key="3">
    <source>
        <dbReference type="ARBA" id="ARBA00022448"/>
    </source>
</evidence>
<keyword evidence="5" id="KW-0029">Amino-acid transport</keyword>
<evidence type="ECO:0000256" key="4">
    <source>
        <dbReference type="ARBA" id="ARBA00022692"/>
    </source>
</evidence>
<reference evidence="10 11" key="1">
    <citation type="journal article" date="2021" name="Commun. Biol.">
        <title>The genome of Shorea leprosula (Dipterocarpaceae) highlights the ecological relevance of drought in aseasonal tropical rainforests.</title>
        <authorList>
            <person name="Ng K.K.S."/>
            <person name="Kobayashi M.J."/>
            <person name="Fawcett J.A."/>
            <person name="Hatakeyama M."/>
            <person name="Paape T."/>
            <person name="Ng C.H."/>
            <person name="Ang C.C."/>
            <person name="Tnah L.H."/>
            <person name="Lee C.T."/>
            <person name="Nishiyama T."/>
            <person name="Sese J."/>
            <person name="O'Brien M.J."/>
            <person name="Copetti D."/>
            <person name="Mohd Noor M.I."/>
            <person name="Ong R.C."/>
            <person name="Putra M."/>
            <person name="Sireger I.Z."/>
            <person name="Indrioko S."/>
            <person name="Kosugi Y."/>
            <person name="Izuno A."/>
            <person name="Isagi Y."/>
            <person name="Lee S.L."/>
            <person name="Shimizu K.K."/>
        </authorList>
    </citation>
    <scope>NUCLEOTIDE SEQUENCE [LARGE SCALE GENOMIC DNA]</scope>
    <source>
        <strain evidence="10">214</strain>
    </source>
</reference>
<evidence type="ECO:0000256" key="5">
    <source>
        <dbReference type="ARBA" id="ARBA00022970"/>
    </source>
</evidence>
<keyword evidence="6 9" id="KW-1133">Transmembrane helix</keyword>
<dbReference type="GO" id="GO:0006865">
    <property type="term" value="P:amino acid transport"/>
    <property type="evidence" value="ECO:0007669"/>
    <property type="project" value="UniProtKB-KW"/>
</dbReference>
<feature type="region of interest" description="Disordered" evidence="8">
    <location>
        <begin position="76"/>
        <end position="103"/>
    </location>
</feature>
<dbReference type="InterPro" id="IPR040359">
    <property type="entry name" value="GDU"/>
</dbReference>
<proteinExistence type="inferred from homology"/>
<feature type="compositionally biased region" description="Basic and acidic residues" evidence="8">
    <location>
        <begin position="83"/>
        <end position="94"/>
    </location>
</feature>
<keyword evidence="3" id="KW-0813">Transport</keyword>
<comment type="subcellular location">
    <subcellularLocation>
        <location evidence="1">Membrane</location>
        <topology evidence="1">Single-pass membrane protein</topology>
    </subcellularLocation>
</comment>
<sequence length="124" mass="13468">MYPISSPMHKLRDQKFKNPIHCTSRTMKPESTSMVDTAGIGQWDSHSPLPYIFSGLGIVFGIIAVALLFLACYHRNSSPEESSSGKEEKFRETTGADVASEPDIVVVMAGDGHPTYVAKPSAPN</sequence>
<evidence type="ECO:0000256" key="7">
    <source>
        <dbReference type="ARBA" id="ARBA00023136"/>
    </source>
</evidence>
<evidence type="ECO:0000256" key="6">
    <source>
        <dbReference type="ARBA" id="ARBA00022989"/>
    </source>
</evidence>
<dbReference type="PANTHER" id="PTHR33228">
    <property type="entry name" value="PROTEIN GLUTAMINE DUMPER 4-RELATED"/>
    <property type="match status" value="1"/>
</dbReference>
<dbReference type="EMBL" id="BPVZ01000068">
    <property type="protein sequence ID" value="GKV25149.1"/>
    <property type="molecule type" value="Genomic_DNA"/>
</dbReference>
<keyword evidence="7 9" id="KW-0472">Membrane</keyword>
<evidence type="ECO:0000256" key="8">
    <source>
        <dbReference type="SAM" id="MobiDB-lite"/>
    </source>
</evidence>
<evidence type="ECO:0000256" key="2">
    <source>
        <dbReference type="ARBA" id="ARBA00009977"/>
    </source>
</evidence>
<evidence type="ECO:0000256" key="1">
    <source>
        <dbReference type="ARBA" id="ARBA00004167"/>
    </source>
</evidence>
<evidence type="ECO:0000256" key="9">
    <source>
        <dbReference type="SAM" id="Phobius"/>
    </source>
</evidence>
<name>A0AAV5KKM3_9ROSI</name>
<dbReference type="Proteomes" id="UP001054252">
    <property type="component" value="Unassembled WGS sequence"/>
</dbReference>
<comment type="caution">
    <text evidence="10">The sequence shown here is derived from an EMBL/GenBank/DDBJ whole genome shotgun (WGS) entry which is preliminary data.</text>
</comment>